<dbReference type="InterPro" id="IPR050468">
    <property type="entry name" value="Cuticle_Struct_Prot"/>
</dbReference>
<accession>A0A6P8WTJ8</accession>
<feature type="compositionally biased region" description="Basic and acidic residues" evidence="3">
    <location>
        <begin position="150"/>
        <end position="160"/>
    </location>
</feature>
<dbReference type="OrthoDB" id="8188035at2759"/>
<reference evidence="6" key="1">
    <citation type="submission" date="2025-08" db="UniProtKB">
        <authorList>
            <consortium name="RefSeq"/>
        </authorList>
    </citation>
    <scope>IDENTIFICATION</scope>
    <source>
        <strain evidence="6">15112-1751.03</strain>
        <tissue evidence="6">Whole Adult</tissue>
    </source>
</reference>
<feature type="signal peptide" evidence="4">
    <location>
        <begin position="1"/>
        <end position="20"/>
    </location>
</feature>
<dbReference type="RefSeq" id="XP_034105494.1">
    <property type="nucleotide sequence ID" value="XM_034249603.2"/>
</dbReference>
<evidence type="ECO:0000256" key="3">
    <source>
        <dbReference type="SAM" id="MobiDB-lite"/>
    </source>
</evidence>
<proteinExistence type="predicted"/>
<feature type="compositionally biased region" description="Low complexity" evidence="3">
    <location>
        <begin position="161"/>
        <end position="178"/>
    </location>
</feature>
<evidence type="ECO:0000256" key="1">
    <source>
        <dbReference type="ARBA" id="ARBA00022460"/>
    </source>
</evidence>
<dbReference type="CTD" id="39816"/>
<dbReference type="Pfam" id="PF00379">
    <property type="entry name" value="Chitin_bind_4"/>
    <property type="match status" value="1"/>
</dbReference>
<dbReference type="InterPro" id="IPR000618">
    <property type="entry name" value="Insect_cuticle"/>
</dbReference>
<feature type="region of interest" description="Disordered" evidence="3">
    <location>
        <begin position="109"/>
        <end position="130"/>
    </location>
</feature>
<dbReference type="PROSITE" id="PS00233">
    <property type="entry name" value="CHIT_BIND_RR_1"/>
    <property type="match status" value="1"/>
</dbReference>
<feature type="region of interest" description="Disordered" evidence="3">
    <location>
        <begin position="198"/>
        <end position="269"/>
    </location>
</feature>
<keyword evidence="5" id="KW-1185">Reference proteome</keyword>
<evidence type="ECO:0000313" key="5">
    <source>
        <dbReference type="Proteomes" id="UP000515160"/>
    </source>
</evidence>
<dbReference type="PANTHER" id="PTHR10380">
    <property type="entry name" value="CUTICLE PROTEIN"/>
    <property type="match status" value="1"/>
</dbReference>
<evidence type="ECO:0000313" key="6">
    <source>
        <dbReference type="RefSeq" id="XP_034105494.1"/>
    </source>
</evidence>
<keyword evidence="1 2" id="KW-0193">Cuticle</keyword>
<dbReference type="PANTHER" id="PTHR10380:SF196">
    <property type="entry name" value="CUTICULAR PROTEIN 72EA"/>
    <property type="match status" value="1"/>
</dbReference>
<dbReference type="AlphaFoldDB" id="A0A6P8WTJ8"/>
<dbReference type="GO" id="GO:0008010">
    <property type="term" value="F:structural constituent of chitin-based larval cuticle"/>
    <property type="evidence" value="ECO:0007669"/>
    <property type="project" value="TreeGrafter"/>
</dbReference>
<feature type="region of interest" description="Disordered" evidence="3">
    <location>
        <begin position="150"/>
        <end position="183"/>
    </location>
</feature>
<evidence type="ECO:0000256" key="2">
    <source>
        <dbReference type="PROSITE-ProRule" id="PRU00497"/>
    </source>
</evidence>
<dbReference type="InterPro" id="IPR031311">
    <property type="entry name" value="CHIT_BIND_RR_consensus"/>
</dbReference>
<feature type="compositionally biased region" description="Basic and acidic residues" evidence="3">
    <location>
        <begin position="238"/>
        <end position="249"/>
    </location>
</feature>
<protein>
    <submittedName>
        <fullName evidence="6">Uncharacterized protein LOC117568765</fullName>
    </submittedName>
</protein>
<name>A0A6P8WTJ8_DROAB</name>
<keyword evidence="4" id="KW-0732">Signal</keyword>
<feature type="chain" id="PRO_5028116538" evidence="4">
    <location>
        <begin position="21"/>
        <end position="350"/>
    </location>
</feature>
<sequence>MHCLILYLTTAAALLTVTSGAGIRPLLSISRADNLRDLPRITITQAEPLRRGYQEQDTARAFYSYGYSDENAARAEYTTQDGSSRGFYSYVDANGKLQTVKYEAGGRQGFKAEGSNLPQAPVDDKKPPLPVTDTLEVQQARQAHLDAVREAEEEARREEAQQLTEQQQQLQQSTVSERTLTDEDADILERVRAELTSMLADRQRDESRLDEQQQARKQDSATSNASAQNEANDEERDADAREEQREEQPRQQQLPSRDPRLQDGNDGNDLRLRTVYTLADISSSSYLKLSDLEDRLDRNSQELRVPIGAYYSYSSPNAKYSVTTPTEVRTLRPIALSRSLLLSKQNQNQN</sequence>
<organism evidence="5 6">
    <name type="scientific">Drosophila albomicans</name>
    <name type="common">Fruit fly</name>
    <dbReference type="NCBI Taxonomy" id="7291"/>
    <lineage>
        <taxon>Eukaryota</taxon>
        <taxon>Metazoa</taxon>
        <taxon>Ecdysozoa</taxon>
        <taxon>Arthropoda</taxon>
        <taxon>Hexapoda</taxon>
        <taxon>Insecta</taxon>
        <taxon>Pterygota</taxon>
        <taxon>Neoptera</taxon>
        <taxon>Endopterygota</taxon>
        <taxon>Diptera</taxon>
        <taxon>Brachycera</taxon>
        <taxon>Muscomorpha</taxon>
        <taxon>Ephydroidea</taxon>
        <taxon>Drosophilidae</taxon>
        <taxon>Drosophila</taxon>
    </lineage>
</organism>
<feature type="compositionally biased region" description="Basic and acidic residues" evidence="3">
    <location>
        <begin position="201"/>
        <end position="219"/>
    </location>
</feature>
<dbReference type="Proteomes" id="UP000515160">
    <property type="component" value="Chromosome 3"/>
</dbReference>
<dbReference type="GeneID" id="117568765"/>
<dbReference type="GO" id="GO:0062129">
    <property type="term" value="C:chitin-based extracellular matrix"/>
    <property type="evidence" value="ECO:0007669"/>
    <property type="project" value="TreeGrafter"/>
</dbReference>
<evidence type="ECO:0000256" key="4">
    <source>
        <dbReference type="SAM" id="SignalP"/>
    </source>
</evidence>
<feature type="compositionally biased region" description="Basic and acidic residues" evidence="3">
    <location>
        <begin position="257"/>
        <end position="269"/>
    </location>
</feature>
<gene>
    <name evidence="6" type="primary">LOC117568765</name>
</gene>
<dbReference type="PROSITE" id="PS51155">
    <property type="entry name" value="CHIT_BIND_RR_2"/>
    <property type="match status" value="1"/>
</dbReference>